<accession>A0ABP0ISL1</accession>
<protein>
    <recommendedName>
        <fullName evidence="3">CSD domain-containing protein</fullName>
    </recommendedName>
</protein>
<sequence length="795" mass="86702">MVLKKDSRNPPARSEGIVNYVNVDQGYGWIRCSPAEKQFGSDVLITELQDLALGDWVQFDMKRDDHGRAQAHRISKQPQQLKTLAELMGEAASSRPSSDPDAVITALKQKRDLRSIGVPLWQPQKASPLLCAYAPAPPPAPSSTAGADAVAADPAVAALVPCVGSPCLQPSGKERGEEILNFMRNGHGSPPLRPLPEQMDRRPSFTGLPPPPPPGDGPAMATAPPPPPPPPRRDGGGVALLSRGQPPPWQDSNWLNEAPPPPPPPEVDPKRTAGVNVPRPGPSQLLQMQIEHPTGEDSGNFEALEKEWHQAPASSSTGRRGGGERYDGVIFKIGPTYGFIRSPQVRDPVFVDRKQLPGMEIGQQVNFKPQVGKKGVSAVDVQVEGTVEPDEKEEEGGALNYVGVLKKLQVDANKKAFGFILCESDAWEGDVFVSKKVLESHKDLKLGDKLRFSVKATGFPGDSVKKNKAEAVKLELISAPDEDEEVSGPDMLGSIKSFDESSGYGFIRSAQAMEAYSRDVFLHRKQLRHFKVGDTVQFKVKLSRDGLPQALKLRETDQVLPPFEPHPTEESKVPEKETFLGEIKSFSPINGFGFIQNSILREKYGRDVFLHESQFEGLKIGDSVRFVLQIKDGKPQALEVKRVSKKSLTSPLMASVPAPEVPAIESEEPSPVDPAVLEKLNRKLLRACASERPNSLQELRDSLETGAEVNARDVTGQTAIMVCALNMRGADRKCKLLIEHRADVLLPSDQQGSQTTLQWVKERINPSFAEYLEALSKGEAASLDVALDAPRADDF</sequence>
<dbReference type="InterPro" id="IPR052069">
    <property type="entry name" value="Ca-reg_mRNA-binding_domain"/>
</dbReference>
<keyword evidence="1" id="KW-0597">Phosphoprotein</keyword>
<evidence type="ECO:0000256" key="1">
    <source>
        <dbReference type="ARBA" id="ARBA00022553"/>
    </source>
</evidence>
<evidence type="ECO:0000259" key="3">
    <source>
        <dbReference type="PROSITE" id="PS51857"/>
    </source>
</evidence>
<feature type="region of interest" description="Disordered" evidence="2">
    <location>
        <begin position="182"/>
        <end position="283"/>
    </location>
</feature>
<reference evidence="4 5" key="1">
    <citation type="submission" date="2024-02" db="EMBL/GenBank/DDBJ databases">
        <authorList>
            <person name="Chen Y."/>
            <person name="Shah S."/>
            <person name="Dougan E. K."/>
            <person name="Thang M."/>
            <person name="Chan C."/>
        </authorList>
    </citation>
    <scope>NUCLEOTIDE SEQUENCE [LARGE SCALE GENOMIC DNA]</scope>
</reference>
<dbReference type="Proteomes" id="UP001642484">
    <property type="component" value="Unassembled WGS sequence"/>
</dbReference>
<proteinExistence type="predicted"/>
<comment type="caution">
    <text evidence="4">The sequence shown here is derived from an EMBL/GenBank/DDBJ whole genome shotgun (WGS) entry which is preliminary data.</text>
</comment>
<dbReference type="SUPFAM" id="SSF50249">
    <property type="entry name" value="Nucleic acid-binding proteins"/>
    <property type="match status" value="3"/>
</dbReference>
<dbReference type="SUPFAM" id="SSF48403">
    <property type="entry name" value="Ankyrin repeat"/>
    <property type="match status" value="1"/>
</dbReference>
<dbReference type="EMBL" id="CAXAMN010003558">
    <property type="protein sequence ID" value="CAK9005182.1"/>
    <property type="molecule type" value="Genomic_DNA"/>
</dbReference>
<dbReference type="Gene3D" id="2.40.50.140">
    <property type="entry name" value="Nucleic acid-binding proteins"/>
    <property type="match status" value="5"/>
</dbReference>
<evidence type="ECO:0000313" key="4">
    <source>
        <dbReference type="EMBL" id="CAK9005182.1"/>
    </source>
</evidence>
<dbReference type="InterPro" id="IPR036770">
    <property type="entry name" value="Ankyrin_rpt-contain_sf"/>
</dbReference>
<dbReference type="InterPro" id="IPR011129">
    <property type="entry name" value="CSD"/>
</dbReference>
<organism evidence="4 5">
    <name type="scientific">Durusdinium trenchii</name>
    <dbReference type="NCBI Taxonomy" id="1381693"/>
    <lineage>
        <taxon>Eukaryota</taxon>
        <taxon>Sar</taxon>
        <taxon>Alveolata</taxon>
        <taxon>Dinophyceae</taxon>
        <taxon>Suessiales</taxon>
        <taxon>Symbiodiniaceae</taxon>
        <taxon>Durusdinium</taxon>
    </lineage>
</organism>
<dbReference type="PANTHER" id="PTHR12962:SF1">
    <property type="entry name" value="COLD SHOCK DOMAIN-CONTAINING PROTEIN CG9705"/>
    <property type="match status" value="1"/>
</dbReference>
<feature type="domain" description="CSD" evidence="3">
    <location>
        <begin position="490"/>
        <end position="555"/>
    </location>
</feature>
<gene>
    <name evidence="4" type="ORF">CCMP2556_LOCUS7971</name>
</gene>
<evidence type="ECO:0000256" key="2">
    <source>
        <dbReference type="SAM" id="MobiDB-lite"/>
    </source>
</evidence>
<keyword evidence="5" id="KW-1185">Reference proteome</keyword>
<feature type="domain" description="CSD" evidence="3">
    <location>
        <begin position="578"/>
        <end position="642"/>
    </location>
</feature>
<dbReference type="Pfam" id="PF00313">
    <property type="entry name" value="CSD"/>
    <property type="match status" value="2"/>
</dbReference>
<dbReference type="InterPro" id="IPR002059">
    <property type="entry name" value="CSP_DNA-bd"/>
</dbReference>
<dbReference type="PROSITE" id="PS51857">
    <property type="entry name" value="CSD_2"/>
    <property type="match status" value="2"/>
</dbReference>
<dbReference type="InterPro" id="IPR012340">
    <property type="entry name" value="NA-bd_OB-fold"/>
</dbReference>
<evidence type="ECO:0000313" key="5">
    <source>
        <dbReference type="Proteomes" id="UP001642484"/>
    </source>
</evidence>
<dbReference type="SMART" id="SM00357">
    <property type="entry name" value="CSP"/>
    <property type="match status" value="5"/>
</dbReference>
<name>A0ABP0ISL1_9DINO</name>
<dbReference type="PANTHER" id="PTHR12962">
    <property type="entry name" value="CALCIUM-REGULATED HEAT STABLE PROTEIN CRHSP-24-RELATED"/>
    <property type="match status" value="1"/>
</dbReference>
<dbReference type="Gene3D" id="1.25.40.20">
    <property type="entry name" value="Ankyrin repeat-containing domain"/>
    <property type="match status" value="1"/>
</dbReference>